<sequence>MEFSQRTSGRLLLVSLASLAYSCYQEAFSGFSGAAVVNASYFTFSTPSLLFCARRCRLQRKCLSFNFDVNNGECYLNLRSQVTPGTELQGGSPLQSFDISLWSEVRIFLILLTVIFSIMVLSPISYNKW</sequence>
<dbReference type="AlphaFoldDB" id="K1R451"/>
<dbReference type="HOGENOM" id="CLU_1950853_0_0_1"/>
<reference evidence="1" key="1">
    <citation type="journal article" date="2012" name="Nature">
        <title>The oyster genome reveals stress adaptation and complexity of shell formation.</title>
        <authorList>
            <person name="Zhang G."/>
            <person name="Fang X."/>
            <person name="Guo X."/>
            <person name="Li L."/>
            <person name="Luo R."/>
            <person name="Xu F."/>
            <person name="Yang P."/>
            <person name="Zhang L."/>
            <person name="Wang X."/>
            <person name="Qi H."/>
            <person name="Xiong Z."/>
            <person name="Que H."/>
            <person name="Xie Y."/>
            <person name="Holland P.W."/>
            <person name="Paps J."/>
            <person name="Zhu Y."/>
            <person name="Wu F."/>
            <person name="Chen Y."/>
            <person name="Wang J."/>
            <person name="Peng C."/>
            <person name="Meng J."/>
            <person name="Yang L."/>
            <person name="Liu J."/>
            <person name="Wen B."/>
            <person name="Zhang N."/>
            <person name="Huang Z."/>
            <person name="Zhu Q."/>
            <person name="Feng Y."/>
            <person name="Mount A."/>
            <person name="Hedgecock D."/>
            <person name="Xu Z."/>
            <person name="Liu Y."/>
            <person name="Domazet-Loso T."/>
            <person name="Du Y."/>
            <person name="Sun X."/>
            <person name="Zhang S."/>
            <person name="Liu B."/>
            <person name="Cheng P."/>
            <person name="Jiang X."/>
            <person name="Li J."/>
            <person name="Fan D."/>
            <person name="Wang W."/>
            <person name="Fu W."/>
            <person name="Wang T."/>
            <person name="Wang B."/>
            <person name="Zhang J."/>
            <person name="Peng Z."/>
            <person name="Li Y."/>
            <person name="Li N."/>
            <person name="Wang J."/>
            <person name="Chen M."/>
            <person name="He Y."/>
            <person name="Tan F."/>
            <person name="Song X."/>
            <person name="Zheng Q."/>
            <person name="Huang R."/>
            <person name="Yang H."/>
            <person name="Du X."/>
            <person name="Chen L."/>
            <person name="Yang M."/>
            <person name="Gaffney P.M."/>
            <person name="Wang S."/>
            <person name="Luo L."/>
            <person name="She Z."/>
            <person name="Ming Y."/>
            <person name="Huang W."/>
            <person name="Zhang S."/>
            <person name="Huang B."/>
            <person name="Zhang Y."/>
            <person name="Qu T."/>
            <person name="Ni P."/>
            <person name="Miao G."/>
            <person name="Wang J."/>
            <person name="Wang Q."/>
            <person name="Steinberg C.E."/>
            <person name="Wang H."/>
            <person name="Li N."/>
            <person name="Qian L."/>
            <person name="Zhang G."/>
            <person name="Li Y."/>
            <person name="Yang H."/>
            <person name="Liu X."/>
            <person name="Wang J."/>
            <person name="Yin Y."/>
            <person name="Wang J."/>
        </authorList>
    </citation>
    <scope>NUCLEOTIDE SEQUENCE [LARGE SCALE GENOMIC DNA]</scope>
    <source>
        <strain evidence="1">05x7-T-G4-1.051#20</strain>
    </source>
</reference>
<protein>
    <submittedName>
        <fullName evidence="1">Uncharacterized protein</fullName>
    </submittedName>
</protein>
<dbReference type="InterPro" id="IPR003609">
    <property type="entry name" value="Pan_app"/>
</dbReference>
<dbReference type="InParanoid" id="K1R451"/>
<proteinExistence type="predicted"/>
<dbReference type="PROSITE" id="PS51257">
    <property type="entry name" value="PROKAR_LIPOPROTEIN"/>
    <property type="match status" value="1"/>
</dbReference>
<gene>
    <name evidence="1" type="ORF">CGI_10025159</name>
</gene>
<organism evidence="1">
    <name type="scientific">Magallana gigas</name>
    <name type="common">Pacific oyster</name>
    <name type="synonym">Crassostrea gigas</name>
    <dbReference type="NCBI Taxonomy" id="29159"/>
    <lineage>
        <taxon>Eukaryota</taxon>
        <taxon>Metazoa</taxon>
        <taxon>Spiralia</taxon>
        <taxon>Lophotrochozoa</taxon>
        <taxon>Mollusca</taxon>
        <taxon>Bivalvia</taxon>
        <taxon>Autobranchia</taxon>
        <taxon>Pteriomorphia</taxon>
        <taxon>Ostreida</taxon>
        <taxon>Ostreoidea</taxon>
        <taxon>Ostreidae</taxon>
        <taxon>Magallana</taxon>
    </lineage>
</organism>
<dbReference type="Pfam" id="PF00024">
    <property type="entry name" value="PAN_1"/>
    <property type="match status" value="1"/>
</dbReference>
<evidence type="ECO:0000313" key="1">
    <source>
        <dbReference type="EMBL" id="EKC28641.1"/>
    </source>
</evidence>
<dbReference type="PROSITE" id="PS50948">
    <property type="entry name" value="PAN"/>
    <property type="match status" value="1"/>
</dbReference>
<name>K1R451_MAGGI</name>
<dbReference type="EMBL" id="JH823220">
    <property type="protein sequence ID" value="EKC28641.1"/>
    <property type="molecule type" value="Genomic_DNA"/>
</dbReference>
<dbReference type="Gene3D" id="3.50.4.10">
    <property type="entry name" value="Hepatocyte Growth Factor"/>
    <property type="match status" value="1"/>
</dbReference>
<dbReference type="SUPFAM" id="SSF57414">
    <property type="entry name" value="Hairpin loop containing domain-like"/>
    <property type="match status" value="1"/>
</dbReference>
<accession>K1R451</accession>